<dbReference type="PANTHER" id="PTHR43056">
    <property type="entry name" value="PEPTIDASE S9 PROLYL OLIGOPEPTIDASE"/>
    <property type="match status" value="1"/>
</dbReference>
<dbReference type="EMBL" id="JACHXZ010000003">
    <property type="protein sequence ID" value="MBB3169435.1"/>
    <property type="molecule type" value="Genomic_DNA"/>
</dbReference>
<dbReference type="Gene3D" id="1.10.3020.10">
    <property type="entry name" value="alpha-amino acid ester hydrolase ( Helical cap domain)"/>
    <property type="match status" value="1"/>
</dbReference>
<dbReference type="Gene3D" id="3.40.50.1820">
    <property type="entry name" value="alpha/beta hydrolase"/>
    <property type="match status" value="1"/>
</dbReference>
<feature type="signal peptide" evidence="2">
    <location>
        <begin position="1"/>
        <end position="24"/>
    </location>
</feature>
<dbReference type="NCBIfam" id="TIGR00976">
    <property type="entry name" value="CocE_NonD"/>
    <property type="match status" value="1"/>
</dbReference>
<dbReference type="GO" id="GO:0008239">
    <property type="term" value="F:dipeptidyl-peptidase activity"/>
    <property type="evidence" value="ECO:0007669"/>
    <property type="project" value="InterPro"/>
</dbReference>
<dbReference type="SUPFAM" id="SSF49785">
    <property type="entry name" value="Galactose-binding domain-like"/>
    <property type="match status" value="1"/>
</dbReference>
<reference evidence="4 5" key="1">
    <citation type="submission" date="2020-08" db="EMBL/GenBank/DDBJ databases">
        <title>Genomic Encyclopedia of Type Strains, Phase III (KMG-III): the genomes of soil and plant-associated and newly described type strains.</title>
        <authorList>
            <person name="Whitman W."/>
        </authorList>
    </citation>
    <scope>NUCLEOTIDE SEQUENCE [LARGE SCALE GENOMIC DNA]</scope>
    <source>
        <strain evidence="4 5">CECT 8571</strain>
    </source>
</reference>
<keyword evidence="1" id="KW-0378">Hydrolase</keyword>
<feature type="chain" id="PRO_5032578753" description="Xaa-Pro dipeptidyl-peptidase C-terminal domain-containing protein" evidence="2">
    <location>
        <begin position="25"/>
        <end position="639"/>
    </location>
</feature>
<evidence type="ECO:0000259" key="3">
    <source>
        <dbReference type="SMART" id="SM00939"/>
    </source>
</evidence>
<dbReference type="InterPro" id="IPR008979">
    <property type="entry name" value="Galactose-bd-like_sf"/>
</dbReference>
<dbReference type="InterPro" id="IPR050585">
    <property type="entry name" value="Xaa-Pro_dipeptidyl-ppase/CocE"/>
</dbReference>
<dbReference type="RefSeq" id="WP_221197273.1">
    <property type="nucleotide sequence ID" value="NZ_JACHXZ010000003.1"/>
</dbReference>
<dbReference type="InterPro" id="IPR000383">
    <property type="entry name" value="Xaa-Pro-like_dom"/>
</dbReference>
<dbReference type="Pfam" id="PF08530">
    <property type="entry name" value="PepX_C"/>
    <property type="match status" value="1"/>
</dbReference>
<evidence type="ECO:0000256" key="2">
    <source>
        <dbReference type="SAM" id="SignalP"/>
    </source>
</evidence>
<proteinExistence type="predicted"/>
<dbReference type="InterPro" id="IPR013736">
    <property type="entry name" value="Xaa-Pro_dipept_C"/>
</dbReference>
<evidence type="ECO:0000256" key="1">
    <source>
        <dbReference type="ARBA" id="ARBA00022801"/>
    </source>
</evidence>
<gene>
    <name evidence="4" type="ORF">FHS30_002643</name>
</gene>
<sequence>MLSMKMKYALPMMATLLASASAMADVCALPNLALDDKKACDAYHQIADKADITLLHMVPMQDGVRLATDVYLPKDRTGKVPTIFVKTPYNVNTLSGSTLQFANLALDNGYAFVVQNERGRYYSEGDWEILGRPQTDGYESLSWIAQQDWSDKQVGTLGCSSSAEWQLALAAQNHPAHTAMIPAAAGAGIGKIGRFQEQGNWYKGGVFQSLFAIWLYSVQQNQYPRMLPGSTEDDLRRLRHFYDLNAKMPNIDWKKHMQTLPLVNLLDSIAANKGPYTNMIQRTPNDAAWFEGGLYQEGMDFGVPALWLNSWYDVSIGPNLELFNYVRTKASDKSVRENQYAVIAPNLHCAFWRLPKHTDLIVGERNMGRVKLDANQLVIDWFDHWMKKDEKSFAKKHAKVKYFTMGSNTWQTADSWPPKNITYKTFYLASNGSANSLYGDGQLLDVAPSQASTDSFTYDPMNPVPALGGGVCCNGGASPGGSYDQRGIAARHDVLVYTSAPLAQDTEVTGDIEATIFVSSSAKDTDFTIKLVDVYPDGRAFNIDDTIQRVRYRDGFDKPTLMQAGKVYKLTFSPMSTSNLFKKGHKIRVEISSSKFPQYMRNLNTGGNNALATEAVVARNSVHQSDAHRSQIKLPIVKR</sequence>
<dbReference type="SUPFAM" id="SSF53474">
    <property type="entry name" value="alpha/beta-Hydrolases"/>
    <property type="match status" value="1"/>
</dbReference>
<accession>A0A839UVS3</accession>
<feature type="domain" description="Xaa-Pro dipeptidyl-peptidase C-terminal" evidence="3">
    <location>
        <begin position="379"/>
        <end position="633"/>
    </location>
</feature>
<dbReference type="InterPro" id="IPR029058">
    <property type="entry name" value="AB_hydrolase_fold"/>
</dbReference>
<dbReference type="InterPro" id="IPR005674">
    <property type="entry name" value="CocE/Ser_esterase"/>
</dbReference>
<dbReference type="PANTHER" id="PTHR43056:SF10">
    <property type="entry name" value="COCE_NOND FAMILY, PUTATIVE (AFU_ORTHOLOGUE AFUA_7G00600)-RELATED"/>
    <property type="match status" value="1"/>
</dbReference>
<name>A0A839UVS3_9GAMM</name>
<keyword evidence="5" id="KW-1185">Reference proteome</keyword>
<organism evidence="4 5">
    <name type="scientific">Simiduia aestuariiviva</name>
    <dbReference type="NCBI Taxonomy" id="1510459"/>
    <lineage>
        <taxon>Bacteria</taxon>
        <taxon>Pseudomonadati</taxon>
        <taxon>Pseudomonadota</taxon>
        <taxon>Gammaproteobacteria</taxon>
        <taxon>Cellvibrionales</taxon>
        <taxon>Cellvibrionaceae</taxon>
        <taxon>Simiduia</taxon>
    </lineage>
</organism>
<dbReference type="Pfam" id="PF02129">
    <property type="entry name" value="Peptidase_S15"/>
    <property type="match status" value="1"/>
</dbReference>
<comment type="caution">
    <text evidence="4">The sequence shown here is derived from an EMBL/GenBank/DDBJ whole genome shotgun (WGS) entry which is preliminary data.</text>
</comment>
<dbReference type="Proteomes" id="UP000559987">
    <property type="component" value="Unassembled WGS sequence"/>
</dbReference>
<evidence type="ECO:0000313" key="4">
    <source>
        <dbReference type="EMBL" id="MBB3169435.1"/>
    </source>
</evidence>
<protein>
    <recommendedName>
        <fullName evidence="3">Xaa-Pro dipeptidyl-peptidase C-terminal domain-containing protein</fullName>
    </recommendedName>
</protein>
<evidence type="ECO:0000313" key="5">
    <source>
        <dbReference type="Proteomes" id="UP000559987"/>
    </source>
</evidence>
<dbReference type="AlphaFoldDB" id="A0A839UVS3"/>
<dbReference type="SMART" id="SM00939">
    <property type="entry name" value="PepX_C"/>
    <property type="match status" value="1"/>
</dbReference>
<dbReference type="Gene3D" id="2.60.120.260">
    <property type="entry name" value="Galactose-binding domain-like"/>
    <property type="match status" value="1"/>
</dbReference>
<keyword evidence="2" id="KW-0732">Signal</keyword>